<gene>
    <name evidence="1" type="ORF">METZ01_LOCUS308728</name>
</gene>
<organism evidence="1">
    <name type="scientific">marine metagenome</name>
    <dbReference type="NCBI Taxonomy" id="408172"/>
    <lineage>
        <taxon>unclassified sequences</taxon>
        <taxon>metagenomes</taxon>
        <taxon>ecological metagenomes</taxon>
    </lineage>
</organism>
<feature type="non-terminal residue" evidence="1">
    <location>
        <position position="51"/>
    </location>
</feature>
<proteinExistence type="predicted"/>
<name>A0A382N3W6_9ZZZZ</name>
<reference evidence="1" key="1">
    <citation type="submission" date="2018-05" db="EMBL/GenBank/DDBJ databases">
        <authorList>
            <person name="Lanie J.A."/>
            <person name="Ng W.-L."/>
            <person name="Kazmierczak K.M."/>
            <person name="Andrzejewski T.M."/>
            <person name="Davidsen T.M."/>
            <person name="Wayne K.J."/>
            <person name="Tettelin H."/>
            <person name="Glass J.I."/>
            <person name="Rusch D."/>
            <person name="Podicherti R."/>
            <person name="Tsui H.-C.T."/>
            <person name="Winkler M.E."/>
        </authorList>
    </citation>
    <scope>NUCLEOTIDE SEQUENCE</scope>
</reference>
<evidence type="ECO:0000313" key="1">
    <source>
        <dbReference type="EMBL" id="SVC55874.1"/>
    </source>
</evidence>
<protein>
    <submittedName>
        <fullName evidence="1">Uncharacterized protein</fullName>
    </submittedName>
</protein>
<dbReference type="AlphaFoldDB" id="A0A382N3W6"/>
<dbReference type="EMBL" id="UINC01097830">
    <property type="protein sequence ID" value="SVC55874.1"/>
    <property type="molecule type" value="Genomic_DNA"/>
</dbReference>
<sequence length="51" mass="6045">MWEYGILDNLSFIVNLFSEISHTFLHYYIVDSISKLAKLLIALFLWPNELI</sequence>
<accession>A0A382N3W6</accession>